<accession>G2QFV7</accession>
<dbReference type="GeneID" id="11510010"/>
<dbReference type="CDD" id="cd02440">
    <property type="entry name" value="AdoMet_MTases"/>
    <property type="match status" value="1"/>
</dbReference>
<dbReference type="Gene3D" id="3.40.50.150">
    <property type="entry name" value="Vaccinia Virus protein VP39"/>
    <property type="match status" value="1"/>
</dbReference>
<dbReference type="GO" id="GO:0008168">
    <property type="term" value="F:methyltransferase activity"/>
    <property type="evidence" value="ECO:0007669"/>
    <property type="project" value="TreeGrafter"/>
</dbReference>
<dbReference type="Proteomes" id="UP000007322">
    <property type="component" value="Chromosome 4"/>
</dbReference>
<dbReference type="SUPFAM" id="SSF53335">
    <property type="entry name" value="S-adenosyl-L-methionine-dependent methyltransferases"/>
    <property type="match status" value="1"/>
</dbReference>
<evidence type="ECO:0000313" key="4">
    <source>
        <dbReference type="Proteomes" id="UP000007322"/>
    </source>
</evidence>
<feature type="region of interest" description="Disordered" evidence="2">
    <location>
        <begin position="1"/>
        <end position="105"/>
    </location>
</feature>
<dbReference type="RefSeq" id="XP_003663720.1">
    <property type="nucleotide sequence ID" value="XM_003663672.1"/>
</dbReference>
<dbReference type="Pfam" id="PF13489">
    <property type="entry name" value="Methyltransf_23"/>
    <property type="match status" value="1"/>
</dbReference>
<sequence>MSSPAKNESNSPAPAEEKPAETKPAETKQAEEKPAEEKPAETKKAESTPAAAASPAAASPAEASSSAQAQTSAESGAQGGILPGQHWTQQPINDADSSYDSDIASSTNSLTSSILAYRTISGRTFHSDRTPAEYWGPNDEKQTECMDIQHHAFTLLLDGALYRAPLEVDKIQKVLDVGTGTGIWAIDFADEHPNVEVIGTDISPIQPGWVPPNVFFEMEDATQAWTFAENSFDFVHMRYLYGSIVDWNQLFREAYRVLKPGGYIETFEADSAIYSDDGTIKEGSPMDQWGKVFEEGGRKFGRTFMPVSENVQRTGLEAAGFVNLVQEDFKVPLTAWPADKKLAEIGAYCHLSIEQDVEGLILYTFQHIMGWSSVEVHAYVAHLRRQMRDKTVHPIGKLRLIYAQKPL</sequence>
<organism evidence="3 4">
    <name type="scientific">Thermothelomyces thermophilus (strain ATCC 42464 / BCRC 31852 / DSM 1799)</name>
    <name type="common">Sporotrichum thermophile</name>
    <dbReference type="NCBI Taxonomy" id="573729"/>
    <lineage>
        <taxon>Eukaryota</taxon>
        <taxon>Fungi</taxon>
        <taxon>Dikarya</taxon>
        <taxon>Ascomycota</taxon>
        <taxon>Pezizomycotina</taxon>
        <taxon>Sordariomycetes</taxon>
        <taxon>Sordariomycetidae</taxon>
        <taxon>Sordariales</taxon>
        <taxon>Chaetomiaceae</taxon>
        <taxon>Thermothelomyces</taxon>
    </lineage>
</organism>
<dbReference type="InterPro" id="IPR029063">
    <property type="entry name" value="SAM-dependent_MTases_sf"/>
</dbReference>
<evidence type="ECO:0000313" key="3">
    <source>
        <dbReference type="EMBL" id="AEO58475.1"/>
    </source>
</evidence>
<evidence type="ECO:0008006" key="5">
    <source>
        <dbReference type="Google" id="ProtNLM"/>
    </source>
</evidence>
<name>G2QFV7_THET4</name>
<comment type="similarity">
    <text evidence="1">Belongs to the methyltransferase superfamily. LaeA methyltransferase family.</text>
</comment>
<dbReference type="KEGG" id="mtm:MYCTH_2315429"/>
<gene>
    <name evidence="3" type="ORF">MYCTH_2315429</name>
</gene>
<feature type="compositionally biased region" description="Low complexity" evidence="2">
    <location>
        <begin position="47"/>
        <end position="76"/>
    </location>
</feature>
<proteinExistence type="inferred from homology"/>
<feature type="compositionally biased region" description="Low complexity" evidence="2">
    <location>
        <begin position="92"/>
        <end position="105"/>
    </location>
</feature>
<dbReference type="HOGENOM" id="CLU_010595_0_0_1"/>
<dbReference type="EMBL" id="CP003005">
    <property type="protein sequence ID" value="AEO58475.1"/>
    <property type="molecule type" value="Genomic_DNA"/>
</dbReference>
<dbReference type="InParanoid" id="G2QFV7"/>
<dbReference type="PANTHER" id="PTHR43591:SF10">
    <property type="entry name" value="ABC TRANSMEMBRANE TYPE-1 DOMAIN-CONTAINING PROTEIN-RELATED"/>
    <property type="match status" value="1"/>
</dbReference>
<dbReference type="VEuPathDB" id="FungiDB:MYCTH_2315429"/>
<protein>
    <recommendedName>
        <fullName evidence="5">Methyltransferase</fullName>
    </recommendedName>
</protein>
<keyword evidence="4" id="KW-1185">Reference proteome</keyword>
<dbReference type="eggNOG" id="ENOG502QSKG">
    <property type="taxonomic scope" value="Eukaryota"/>
</dbReference>
<feature type="compositionally biased region" description="Basic and acidic residues" evidence="2">
    <location>
        <begin position="15"/>
        <end position="46"/>
    </location>
</feature>
<dbReference type="PANTHER" id="PTHR43591">
    <property type="entry name" value="METHYLTRANSFERASE"/>
    <property type="match status" value="1"/>
</dbReference>
<dbReference type="AlphaFoldDB" id="G2QFV7"/>
<feature type="compositionally biased region" description="Polar residues" evidence="2">
    <location>
        <begin position="1"/>
        <end position="11"/>
    </location>
</feature>
<dbReference type="OrthoDB" id="2013972at2759"/>
<evidence type="ECO:0000256" key="2">
    <source>
        <dbReference type="SAM" id="MobiDB-lite"/>
    </source>
</evidence>
<dbReference type="OMA" id="QPARSTH"/>
<reference evidence="3 4" key="1">
    <citation type="journal article" date="2011" name="Nat. Biotechnol.">
        <title>Comparative genomic analysis of the thermophilic biomass-degrading fungi Myceliophthora thermophila and Thielavia terrestris.</title>
        <authorList>
            <person name="Berka R.M."/>
            <person name="Grigoriev I.V."/>
            <person name="Otillar R."/>
            <person name="Salamov A."/>
            <person name="Grimwood J."/>
            <person name="Reid I."/>
            <person name="Ishmael N."/>
            <person name="John T."/>
            <person name="Darmond C."/>
            <person name="Moisan M.-C."/>
            <person name="Henrissat B."/>
            <person name="Coutinho P.M."/>
            <person name="Lombard V."/>
            <person name="Natvig D.O."/>
            <person name="Lindquist E."/>
            <person name="Schmutz J."/>
            <person name="Lucas S."/>
            <person name="Harris P."/>
            <person name="Powlowski J."/>
            <person name="Bellemare A."/>
            <person name="Taylor D."/>
            <person name="Butler G."/>
            <person name="de Vries R.P."/>
            <person name="Allijn I.E."/>
            <person name="van den Brink J."/>
            <person name="Ushinsky S."/>
            <person name="Storms R."/>
            <person name="Powell A.J."/>
            <person name="Paulsen I.T."/>
            <person name="Elbourne L.D.H."/>
            <person name="Baker S.E."/>
            <person name="Magnuson J."/>
            <person name="LaBoissiere S."/>
            <person name="Clutterbuck A.J."/>
            <person name="Martinez D."/>
            <person name="Wogulis M."/>
            <person name="de Leon A.L."/>
            <person name="Rey M.W."/>
            <person name="Tsang A."/>
        </authorList>
    </citation>
    <scope>NUCLEOTIDE SEQUENCE [LARGE SCALE GENOMIC DNA]</scope>
    <source>
        <strain evidence="4">ATCC 42464 / BCRC 31852 / DSM 1799</strain>
    </source>
</reference>
<evidence type="ECO:0000256" key="1">
    <source>
        <dbReference type="ARBA" id="ARBA00038158"/>
    </source>
</evidence>